<gene>
    <name evidence="5" type="ORF">PCOR1329_LOCUS80440</name>
</gene>
<evidence type="ECO:0000256" key="2">
    <source>
        <dbReference type="ARBA" id="ARBA00023172"/>
    </source>
</evidence>
<accession>A0ABN9XWE2</accession>
<dbReference type="InterPro" id="IPR010998">
    <property type="entry name" value="Integrase_recombinase_N"/>
</dbReference>
<sequence>MVRRKGRLMKALRGAKARHPWRPDAPVRRAYARGSKRGLDDKRQDAAAIAELDEAALARGARASHRSRWARWRARCAARGIPPLPVNPDTLALAAALLLRGQYRSGVLYLSCIKRQHVKAGHEWSGQMAQIFGDAKRAILRGLGPAKRAEPLPLEQYVSDDFKANVAVAARPEWPAAGVDAAVVACAWLLREVESSSAFLRSVELFEAEGEEDGPCGWATWHLPASKADPAALGKSRSLGCACPSRLCPARALRRVVDVSRRHRDTQCRADSTEAHNWPLLVDTFGRPLTKASVVAFYKGLTEAVGGRIEHVSGHSARVTGAQRMAEAGHSLAVIQLFGRWGSAAVQAVSEDVVERIAATVLSRLRDPAGSDKEQFEALVRIVDEKCDQVRDDVAVITGTKQPEYVACNGGQFHMVFSPQRTFCGWSWSISDYEPILKEQWDSAPCAGAVSRKCAKCNRRRSAGGRRRAQSRRGEARAGGHAGATEAGPRAGSGGRQQPAASGCGYYGGSRYGLGHWGYGVGGGRLTPKERKARRAWAQWSAERAIHRLTREDKSKKDFVLRLCIAGLSATAAMAMYSNVEALLTGEVVDDTLISGVMDARWRILAALLYERTWGLTRAFKLMFPLWMFCVGVFVAVTSRPLDSVHLFGILMLDFVAVMQSDEDELALQGVSAALFSGYVVYISALNNFDLEEAEGLLRADREDAEELPIRKQLRGHGDESTESVGFACDPIGLYAWFNSLVLMRSKKFSFGERVILPGQRPEGCFVLTSGRCVVRSGRADISAPLCKLRAGDYFGQGALMDPLLPCRYASQVTIEVDSTVAHFGVLLPKPTTALPESVCKEIHELLRDAEATDVILNDGSGAFRAETRWRRQKGRAMAEAFRCSRTAAAEGLRAEEREHNALARWRRFGPPRAPSAPPRAGLPGVGPPPAGRAARPASGSGCGFGGAAPGARVLRRGERPAPVDASRLARCSSWT</sequence>
<dbReference type="InterPro" id="IPR018490">
    <property type="entry name" value="cNMP-bd_dom_sf"/>
</dbReference>
<feature type="domain" description="Cyclic nucleotide-binding" evidence="4">
    <location>
        <begin position="744"/>
        <end position="801"/>
    </location>
</feature>
<proteinExistence type="predicted"/>
<dbReference type="PROSITE" id="PS50042">
    <property type="entry name" value="CNMP_BINDING_3"/>
    <property type="match status" value="1"/>
</dbReference>
<dbReference type="InterPro" id="IPR011010">
    <property type="entry name" value="DNA_brk_join_enz"/>
</dbReference>
<dbReference type="InterPro" id="IPR013762">
    <property type="entry name" value="Integrase-like_cat_sf"/>
</dbReference>
<feature type="region of interest" description="Disordered" evidence="3">
    <location>
        <begin position="461"/>
        <end position="497"/>
    </location>
</feature>
<organism evidence="5 6">
    <name type="scientific">Prorocentrum cordatum</name>
    <dbReference type="NCBI Taxonomy" id="2364126"/>
    <lineage>
        <taxon>Eukaryota</taxon>
        <taxon>Sar</taxon>
        <taxon>Alveolata</taxon>
        <taxon>Dinophyceae</taxon>
        <taxon>Prorocentrales</taxon>
        <taxon>Prorocentraceae</taxon>
        <taxon>Prorocentrum</taxon>
    </lineage>
</organism>
<comment type="caution">
    <text evidence="5">The sequence shown here is derived from an EMBL/GenBank/DDBJ whole genome shotgun (WGS) entry which is preliminary data.</text>
</comment>
<dbReference type="EMBL" id="CAUYUJ010021393">
    <property type="protein sequence ID" value="CAK0904421.1"/>
    <property type="molecule type" value="Genomic_DNA"/>
</dbReference>
<evidence type="ECO:0000256" key="3">
    <source>
        <dbReference type="SAM" id="MobiDB-lite"/>
    </source>
</evidence>
<feature type="region of interest" description="Disordered" evidence="3">
    <location>
        <begin position="907"/>
        <end position="976"/>
    </location>
</feature>
<dbReference type="CDD" id="cd00038">
    <property type="entry name" value="CAP_ED"/>
    <property type="match status" value="1"/>
</dbReference>
<dbReference type="SUPFAM" id="SSF51206">
    <property type="entry name" value="cAMP-binding domain-like"/>
    <property type="match status" value="1"/>
</dbReference>
<dbReference type="Gene3D" id="2.60.120.10">
    <property type="entry name" value="Jelly Rolls"/>
    <property type="match status" value="1"/>
</dbReference>
<name>A0ABN9XWE2_9DINO</name>
<feature type="compositionally biased region" description="Basic residues" evidence="3">
    <location>
        <begin position="461"/>
        <end position="471"/>
    </location>
</feature>
<evidence type="ECO:0000313" key="5">
    <source>
        <dbReference type="EMBL" id="CAK0904421.1"/>
    </source>
</evidence>
<keyword evidence="6" id="KW-1185">Reference proteome</keyword>
<evidence type="ECO:0000313" key="6">
    <source>
        <dbReference type="Proteomes" id="UP001189429"/>
    </source>
</evidence>
<protein>
    <recommendedName>
        <fullName evidence="4">Cyclic nucleotide-binding domain-containing protein</fullName>
    </recommendedName>
</protein>
<dbReference type="InterPro" id="IPR000595">
    <property type="entry name" value="cNMP-bd_dom"/>
</dbReference>
<evidence type="ECO:0000256" key="1">
    <source>
        <dbReference type="ARBA" id="ARBA00023125"/>
    </source>
</evidence>
<dbReference type="Proteomes" id="UP001189429">
    <property type="component" value="Unassembled WGS sequence"/>
</dbReference>
<dbReference type="InterPro" id="IPR014710">
    <property type="entry name" value="RmlC-like_jellyroll"/>
</dbReference>
<reference evidence="5" key="1">
    <citation type="submission" date="2023-10" db="EMBL/GenBank/DDBJ databases">
        <authorList>
            <person name="Chen Y."/>
            <person name="Shah S."/>
            <person name="Dougan E. K."/>
            <person name="Thang M."/>
            <person name="Chan C."/>
        </authorList>
    </citation>
    <scope>NUCLEOTIDE SEQUENCE [LARGE SCALE GENOMIC DNA]</scope>
</reference>
<keyword evidence="2" id="KW-0233">DNA recombination</keyword>
<dbReference type="Gene3D" id="1.10.150.130">
    <property type="match status" value="1"/>
</dbReference>
<evidence type="ECO:0000259" key="4">
    <source>
        <dbReference type="PROSITE" id="PS50042"/>
    </source>
</evidence>
<dbReference type="SUPFAM" id="SSF56349">
    <property type="entry name" value="DNA breaking-rejoining enzymes"/>
    <property type="match status" value="1"/>
</dbReference>
<keyword evidence="1" id="KW-0238">DNA-binding</keyword>
<dbReference type="Gene3D" id="1.10.443.10">
    <property type="entry name" value="Intergrase catalytic core"/>
    <property type="match status" value="1"/>
</dbReference>